<dbReference type="PANTHER" id="PTHR32060:SF30">
    <property type="entry name" value="CARBOXY-TERMINAL PROCESSING PROTEASE CTPA"/>
    <property type="match status" value="1"/>
</dbReference>
<dbReference type="InterPro" id="IPR036034">
    <property type="entry name" value="PDZ_sf"/>
</dbReference>
<feature type="domain" description="Peptidase S41 N-terminal" evidence="2">
    <location>
        <begin position="42"/>
        <end position="87"/>
    </location>
</feature>
<dbReference type="Gene3D" id="3.90.226.10">
    <property type="entry name" value="2-enoyl-CoA Hydratase, Chain A, domain 1"/>
    <property type="match status" value="1"/>
</dbReference>
<dbReference type="GO" id="GO:0006508">
    <property type="term" value="P:proteolysis"/>
    <property type="evidence" value="ECO:0007669"/>
    <property type="project" value="InterPro"/>
</dbReference>
<dbReference type="InterPro" id="IPR029045">
    <property type="entry name" value="ClpP/crotonase-like_dom_sf"/>
</dbReference>
<dbReference type="EMBL" id="FONW01000002">
    <property type="protein sequence ID" value="SFE97036.1"/>
    <property type="molecule type" value="Genomic_DNA"/>
</dbReference>
<dbReference type="GO" id="GO:0007165">
    <property type="term" value="P:signal transduction"/>
    <property type="evidence" value="ECO:0007669"/>
    <property type="project" value="TreeGrafter"/>
</dbReference>
<dbReference type="STRING" id="655355.SAMN05216283_102250"/>
<evidence type="ECO:0000313" key="4">
    <source>
        <dbReference type="Proteomes" id="UP000198964"/>
    </source>
</evidence>
<dbReference type="Pfam" id="PF03572">
    <property type="entry name" value="Peptidase_S41"/>
    <property type="match status" value="1"/>
</dbReference>
<feature type="domain" description="Tail specific protease" evidence="1">
    <location>
        <begin position="202"/>
        <end position="374"/>
    </location>
</feature>
<sequence length="429" mass="47863">MQTIMPNNRLLLILWSLLLFLGISCSKEEDPVPDPVVVQNSKTAIYDAFKEWYFWLDKLPEVNPNSYSSDQELLEALRYDELDRWSFIAPLDAYIALFQDAETKGFGVSMAQTLDKKLMVRFAYKQAPMGLVGVHRGWEILKIDGVPVKNIPNLNVAFDTDNEVVFTFVTTANDTVEHAVTRADYKINTVLHRSVIDHNGTKVGYLVYESFIGDNTDELDEAFELFQSEGVEELVIDLRYNGGGRMDIAMTLGELIGGDEVVGQVMGKMIYNSKKSGDNIAFGTNKENPLRLNLDRLFFITTKETASASEMMINSMFPYKEIVTLGQTTHGKPVGMSILQAKKYNLALAPVTFKILNANDEGDYFNGIPVDYEVVDDIFKAWGNPQEACLSQALSVIDGSVIATSMKSTQIHPVGIPLKRGLQKITGAH</sequence>
<dbReference type="Proteomes" id="UP000198964">
    <property type="component" value="Unassembled WGS sequence"/>
</dbReference>
<dbReference type="AlphaFoldDB" id="A0A1I2EX45"/>
<evidence type="ECO:0000259" key="2">
    <source>
        <dbReference type="Pfam" id="PF18294"/>
    </source>
</evidence>
<name>A0A1I2EX45_9BACT</name>
<dbReference type="InterPro" id="IPR041613">
    <property type="entry name" value="Pept_S41_N"/>
</dbReference>
<dbReference type="Pfam" id="PF18294">
    <property type="entry name" value="Pept_S41_N"/>
    <property type="match status" value="1"/>
</dbReference>
<dbReference type="Gene3D" id="2.30.42.10">
    <property type="match status" value="1"/>
</dbReference>
<dbReference type="GO" id="GO:0008236">
    <property type="term" value="F:serine-type peptidase activity"/>
    <property type="evidence" value="ECO:0007669"/>
    <property type="project" value="InterPro"/>
</dbReference>
<evidence type="ECO:0000259" key="1">
    <source>
        <dbReference type="Pfam" id="PF03572"/>
    </source>
</evidence>
<dbReference type="GO" id="GO:0004175">
    <property type="term" value="F:endopeptidase activity"/>
    <property type="evidence" value="ECO:0007669"/>
    <property type="project" value="TreeGrafter"/>
</dbReference>
<protein>
    <submittedName>
        <fullName evidence="3">Peptidase family S41</fullName>
    </submittedName>
</protein>
<accession>A0A1I2EX45</accession>
<gene>
    <name evidence="3" type="ORF">SAMN05216283_102250</name>
</gene>
<dbReference type="InterPro" id="IPR005151">
    <property type="entry name" value="Tail-specific_protease"/>
</dbReference>
<evidence type="ECO:0000313" key="3">
    <source>
        <dbReference type="EMBL" id="SFE97036.1"/>
    </source>
</evidence>
<organism evidence="3 4">
    <name type="scientific">Sunxiuqinia elliptica</name>
    <dbReference type="NCBI Taxonomy" id="655355"/>
    <lineage>
        <taxon>Bacteria</taxon>
        <taxon>Pseudomonadati</taxon>
        <taxon>Bacteroidota</taxon>
        <taxon>Bacteroidia</taxon>
        <taxon>Marinilabiliales</taxon>
        <taxon>Prolixibacteraceae</taxon>
        <taxon>Sunxiuqinia</taxon>
    </lineage>
</organism>
<reference evidence="3 4" key="1">
    <citation type="submission" date="2016-10" db="EMBL/GenBank/DDBJ databases">
        <authorList>
            <person name="de Groot N.N."/>
        </authorList>
    </citation>
    <scope>NUCLEOTIDE SEQUENCE [LARGE SCALE GENOMIC DNA]</scope>
    <source>
        <strain evidence="3 4">CGMCC 1.9156</strain>
    </source>
</reference>
<proteinExistence type="predicted"/>
<dbReference type="RefSeq" id="WP_093918925.1">
    <property type="nucleotide sequence ID" value="NZ_FONW01000002.1"/>
</dbReference>
<dbReference type="GO" id="GO:0030288">
    <property type="term" value="C:outer membrane-bounded periplasmic space"/>
    <property type="evidence" value="ECO:0007669"/>
    <property type="project" value="TreeGrafter"/>
</dbReference>
<dbReference type="Gene3D" id="3.30.750.170">
    <property type="match status" value="1"/>
</dbReference>
<dbReference type="SUPFAM" id="SSF52096">
    <property type="entry name" value="ClpP/crotonase"/>
    <property type="match status" value="1"/>
</dbReference>
<dbReference type="CDD" id="cd07561">
    <property type="entry name" value="Peptidase_S41_CPP_like"/>
    <property type="match status" value="1"/>
</dbReference>
<keyword evidence="4" id="KW-1185">Reference proteome</keyword>
<dbReference type="PANTHER" id="PTHR32060">
    <property type="entry name" value="TAIL-SPECIFIC PROTEASE"/>
    <property type="match status" value="1"/>
</dbReference>